<evidence type="ECO:0000259" key="7">
    <source>
        <dbReference type="SMART" id="SM00922"/>
    </source>
</evidence>
<feature type="domain" description="Mandelate racemase/muconate lactonizing enzyme C-terminal" evidence="7">
    <location>
        <begin position="143"/>
        <end position="237"/>
    </location>
</feature>
<dbReference type="SFLD" id="SFLDG00180">
    <property type="entry name" value="muconate_cycloisomerase"/>
    <property type="match status" value="1"/>
</dbReference>
<evidence type="ECO:0000256" key="3">
    <source>
        <dbReference type="ARBA" id="ARBA00022842"/>
    </source>
</evidence>
<dbReference type="EC" id="4.2.1.113" evidence="5 6"/>
<dbReference type="GO" id="GO:0016854">
    <property type="term" value="F:racemase and epimerase activity"/>
    <property type="evidence" value="ECO:0007669"/>
    <property type="project" value="UniProtKB-ARBA"/>
</dbReference>
<dbReference type="GO" id="GO:0009234">
    <property type="term" value="P:menaquinone biosynthetic process"/>
    <property type="evidence" value="ECO:0007669"/>
    <property type="project" value="UniProtKB-UniRule"/>
</dbReference>
<reference evidence="8 9" key="1">
    <citation type="submission" date="2017-10" db="EMBL/GenBank/DDBJ databases">
        <title>Sequencing the genomes of 1000 actinobacteria strains.</title>
        <authorList>
            <person name="Klenk H.-P."/>
        </authorList>
    </citation>
    <scope>NUCLEOTIDE SEQUENCE [LARGE SCALE GENOMIC DNA]</scope>
    <source>
        <strain evidence="8 9">DSM 15597</strain>
    </source>
</reference>
<dbReference type="SMART" id="SM00922">
    <property type="entry name" value="MR_MLE"/>
    <property type="match status" value="1"/>
</dbReference>
<protein>
    <recommendedName>
        <fullName evidence="5 6">o-succinylbenzoate synthase</fullName>
        <ecNumber evidence="5 6">4.2.1.113</ecNumber>
    </recommendedName>
</protein>
<dbReference type="InterPro" id="IPR013342">
    <property type="entry name" value="Mandelate_racemase_C"/>
</dbReference>
<dbReference type="Proteomes" id="UP000226079">
    <property type="component" value="Unassembled WGS sequence"/>
</dbReference>
<dbReference type="EMBL" id="PDJC01000001">
    <property type="protein sequence ID" value="PFG18122.1"/>
    <property type="molecule type" value="Genomic_DNA"/>
</dbReference>
<evidence type="ECO:0000313" key="8">
    <source>
        <dbReference type="EMBL" id="PFG18122.1"/>
    </source>
</evidence>
<dbReference type="InterPro" id="IPR036849">
    <property type="entry name" value="Enolase-like_C_sf"/>
</dbReference>
<evidence type="ECO:0000313" key="9">
    <source>
        <dbReference type="Proteomes" id="UP000226079"/>
    </source>
</evidence>
<evidence type="ECO:0000256" key="4">
    <source>
        <dbReference type="ARBA" id="ARBA00023239"/>
    </source>
</evidence>
<keyword evidence="3" id="KW-0460">Magnesium</keyword>
<name>A0A2A9CWS3_9ACTN</name>
<dbReference type="AlphaFoldDB" id="A0A2A9CWS3"/>
<proteinExistence type="predicted"/>
<evidence type="ECO:0000256" key="1">
    <source>
        <dbReference type="ARBA" id="ARBA00001968"/>
    </source>
</evidence>
<organism evidence="8 9">
    <name type="scientific">Propionicimonas paludicola</name>
    <dbReference type="NCBI Taxonomy" id="185243"/>
    <lineage>
        <taxon>Bacteria</taxon>
        <taxon>Bacillati</taxon>
        <taxon>Actinomycetota</taxon>
        <taxon>Actinomycetes</taxon>
        <taxon>Propionibacteriales</taxon>
        <taxon>Nocardioidaceae</taxon>
        <taxon>Propionicimonas</taxon>
    </lineage>
</organism>
<dbReference type="SUPFAM" id="SSF51604">
    <property type="entry name" value="Enolase C-terminal domain-like"/>
    <property type="match status" value="1"/>
</dbReference>
<dbReference type="GO" id="GO:0046872">
    <property type="term" value="F:metal ion binding"/>
    <property type="evidence" value="ECO:0007669"/>
    <property type="project" value="UniProtKB-KW"/>
</dbReference>
<dbReference type="Gene3D" id="3.20.20.120">
    <property type="entry name" value="Enolase-like C-terminal domain"/>
    <property type="match status" value="1"/>
</dbReference>
<comment type="caution">
    <text evidence="8">The sequence shown here is derived from an EMBL/GenBank/DDBJ whole genome shotgun (WGS) entry which is preliminary data.</text>
</comment>
<dbReference type="RefSeq" id="WP_098461498.1">
    <property type="nucleotide sequence ID" value="NZ_PDJC01000001.1"/>
</dbReference>
<sequence>MRVVAAALHTVRLPLVHEFQTSSHAKRHLDHILVQLTDESGAVGWGEIASASHPFYGSETVETATLIAQRYLLPALVGKEWTHPSEAARLWAKVRGNEFAKAGVDMACWTLFAQVSGQSLASALGGVRDRAATGVSLGIEPTIDALVEQVGAQIEAGYRRVKLKIAPGWDVEPVKAVRATFGDHDLHVDANGAYPADDASFAIMRELDRYRLTMIEQPFAPRNFVDHARLQAQLDTAVCLDEAVETLDDLATLIELQAGRILNIKVSRMGGLTTAVAAHDRATAAGIRVWCGGMHEFGIGRAANVALCALPGFELPSDVSGSAKYYARDVIVPVVETTADGYVVIPTQPGLGFDVDTEWVAANTLATSQIEE</sequence>
<dbReference type="PANTHER" id="PTHR48073:SF5">
    <property type="entry name" value="O-SUCCINYLBENZOATE SYNTHASE"/>
    <property type="match status" value="1"/>
</dbReference>
<dbReference type="SFLD" id="SFLDS00001">
    <property type="entry name" value="Enolase"/>
    <property type="match status" value="1"/>
</dbReference>
<evidence type="ECO:0000256" key="2">
    <source>
        <dbReference type="ARBA" id="ARBA00022723"/>
    </source>
</evidence>
<keyword evidence="4" id="KW-0456">Lyase</keyword>
<dbReference type="InterPro" id="IPR013341">
    <property type="entry name" value="Mandelate_racemase_N_dom"/>
</dbReference>
<dbReference type="InterPro" id="IPR029065">
    <property type="entry name" value="Enolase_C-like"/>
</dbReference>
<accession>A0A2A9CWS3</accession>
<dbReference type="Pfam" id="PF02746">
    <property type="entry name" value="MR_MLE_N"/>
    <property type="match status" value="1"/>
</dbReference>
<dbReference type="NCBIfam" id="TIGR01928">
    <property type="entry name" value="menC_lowGC_arch"/>
    <property type="match status" value="1"/>
</dbReference>
<evidence type="ECO:0000256" key="5">
    <source>
        <dbReference type="ARBA" id="ARBA00029491"/>
    </source>
</evidence>
<keyword evidence="2" id="KW-0479">Metal-binding</keyword>
<dbReference type="Pfam" id="PF13378">
    <property type="entry name" value="MR_MLE_C"/>
    <property type="match status" value="1"/>
</dbReference>
<dbReference type="InterPro" id="IPR010197">
    <property type="entry name" value="OSBS/NAAAR"/>
</dbReference>
<gene>
    <name evidence="8" type="ORF">ATK74_2702</name>
</gene>
<dbReference type="SUPFAM" id="SSF54826">
    <property type="entry name" value="Enolase N-terminal domain-like"/>
    <property type="match status" value="1"/>
</dbReference>
<keyword evidence="9" id="KW-1185">Reference proteome</keyword>
<dbReference type="SFLD" id="SFLDF00009">
    <property type="entry name" value="o-succinylbenzoate_synthase"/>
    <property type="match status" value="1"/>
</dbReference>
<dbReference type="OrthoDB" id="9774531at2"/>
<dbReference type="Gene3D" id="3.30.390.10">
    <property type="entry name" value="Enolase-like, N-terminal domain"/>
    <property type="match status" value="1"/>
</dbReference>
<dbReference type="UniPathway" id="UPA00079"/>
<dbReference type="InterPro" id="IPR029017">
    <property type="entry name" value="Enolase-like_N"/>
</dbReference>
<dbReference type="UniPathway" id="UPA01057">
    <property type="reaction ID" value="UER00165"/>
</dbReference>
<dbReference type="GO" id="GO:0043748">
    <property type="term" value="F:O-succinylbenzoate synthase activity"/>
    <property type="evidence" value="ECO:0007669"/>
    <property type="project" value="UniProtKB-EC"/>
</dbReference>
<evidence type="ECO:0000256" key="6">
    <source>
        <dbReference type="NCBIfam" id="TIGR01928"/>
    </source>
</evidence>
<comment type="cofactor">
    <cofactor evidence="1">
        <name>a divalent metal cation</name>
        <dbReference type="ChEBI" id="CHEBI:60240"/>
    </cofactor>
</comment>
<dbReference type="PANTHER" id="PTHR48073">
    <property type="entry name" value="O-SUCCINYLBENZOATE SYNTHASE-RELATED"/>
    <property type="match status" value="1"/>
</dbReference>